<gene>
    <name evidence="2" type="ORF">QYM36_004724</name>
</gene>
<protein>
    <recommendedName>
        <fullName evidence="4">Endonuclease/exonuclease/phosphatase domain-containing protein</fullName>
    </recommendedName>
</protein>
<comment type="caution">
    <text evidence="2">The sequence shown here is derived from an EMBL/GenBank/DDBJ whole genome shotgun (WGS) entry which is preliminary data.</text>
</comment>
<feature type="region of interest" description="Disordered" evidence="1">
    <location>
        <begin position="51"/>
        <end position="92"/>
    </location>
</feature>
<dbReference type="AlphaFoldDB" id="A0AA88IHP6"/>
<sequence>MNNMSLDYYRLTLPPSTLQIITMKRPGIRNPPLSELSPSWCQFYRNIPPPYNLSNGEQDQQSSSPAFCNLRSPSDNHHDNLQKGRKTGKSQTKLTLSNNLLPGKGLPCPQQIKTNPKCIITTSTSINTQGLSLETPDSSSCNLERGKKKTVFNTKPTQTYRFPTIALSNVRSLNNKTEDMEVFLRKRDIDVMCMTETWISSSALAIIDGYSCYISLRCSASGEPMTHGGGVGFYCKENMPHRILDVLVPKTHDIEVSWLWARPKGLPRQVSSLIYATVYFPPRGPYRRQLVEYLQQSLFPYFDGPAPISPANSFQCQPKDLEVEVNNEEAWNTSATVSNQEPVTY</sequence>
<evidence type="ECO:0000313" key="2">
    <source>
        <dbReference type="EMBL" id="KAK2720932.1"/>
    </source>
</evidence>
<evidence type="ECO:0008006" key="4">
    <source>
        <dbReference type="Google" id="ProtNLM"/>
    </source>
</evidence>
<dbReference type="SUPFAM" id="SSF56219">
    <property type="entry name" value="DNase I-like"/>
    <property type="match status" value="1"/>
</dbReference>
<name>A0AA88IHP6_ARTSF</name>
<accession>A0AA88IHP6</accession>
<keyword evidence="3" id="KW-1185">Reference proteome</keyword>
<feature type="compositionally biased region" description="Polar residues" evidence="1">
    <location>
        <begin position="52"/>
        <end position="66"/>
    </location>
</feature>
<proteinExistence type="predicted"/>
<dbReference type="Proteomes" id="UP001187531">
    <property type="component" value="Unassembled WGS sequence"/>
</dbReference>
<reference evidence="2" key="1">
    <citation type="submission" date="2023-07" db="EMBL/GenBank/DDBJ databases">
        <title>Chromosome-level genome assembly of Artemia franciscana.</title>
        <authorList>
            <person name="Jo E."/>
        </authorList>
    </citation>
    <scope>NUCLEOTIDE SEQUENCE</scope>
    <source>
        <tissue evidence="2">Whole body</tissue>
    </source>
</reference>
<dbReference type="InterPro" id="IPR036691">
    <property type="entry name" value="Endo/exonu/phosph_ase_sf"/>
</dbReference>
<evidence type="ECO:0000256" key="1">
    <source>
        <dbReference type="SAM" id="MobiDB-lite"/>
    </source>
</evidence>
<evidence type="ECO:0000313" key="3">
    <source>
        <dbReference type="Proteomes" id="UP001187531"/>
    </source>
</evidence>
<dbReference type="EMBL" id="JAVRJZ010000007">
    <property type="protein sequence ID" value="KAK2720932.1"/>
    <property type="molecule type" value="Genomic_DNA"/>
</dbReference>
<organism evidence="2 3">
    <name type="scientific">Artemia franciscana</name>
    <name type="common">Brine shrimp</name>
    <name type="synonym">Artemia sanfranciscana</name>
    <dbReference type="NCBI Taxonomy" id="6661"/>
    <lineage>
        <taxon>Eukaryota</taxon>
        <taxon>Metazoa</taxon>
        <taxon>Ecdysozoa</taxon>
        <taxon>Arthropoda</taxon>
        <taxon>Crustacea</taxon>
        <taxon>Branchiopoda</taxon>
        <taxon>Anostraca</taxon>
        <taxon>Artemiidae</taxon>
        <taxon>Artemia</taxon>
    </lineage>
</organism>
<dbReference type="Gene3D" id="3.60.10.10">
    <property type="entry name" value="Endonuclease/exonuclease/phosphatase"/>
    <property type="match status" value="1"/>
</dbReference>